<dbReference type="InterPro" id="IPR029044">
    <property type="entry name" value="Nucleotide-diphossugar_trans"/>
</dbReference>
<evidence type="ECO:0000313" key="2">
    <source>
        <dbReference type="EMBL" id="NJW54036.1"/>
    </source>
</evidence>
<protein>
    <submittedName>
        <fullName evidence="2">Glycosyltransferase family 2 protein</fullName>
    </submittedName>
</protein>
<sequence>MYTSLIICTYNRPEAVINLLNSISKQKEIPDEVLIIDGSENDLTEQKLNTCLLKGLRYFRVSEKERGLTRQRNFGIANINEKSEIVFFLDDDIILEPNYFTEIFHTYTRYPEALGVSGYIANEVDWKKVSQNYKPNSDEFLYDGWVRPEGSRFGLRRKFGLAPDKPPGIMPDFSHGYSTGFLPPSGKTYEVELLMGGLASYRAEIFERLQFSTYFEGYGLYEDADFSLRVSKLGKLFVNTAARLEHHHDPAGRPNMFRYGKMVVRNGWYVWRLKYPNPGFKARFKWHATSFLLTLVRIGNIVTTKEKRKALSESLGRINGWIGLLFNKPTHEQETS</sequence>
<evidence type="ECO:0000313" key="3">
    <source>
        <dbReference type="Proteomes" id="UP000703674"/>
    </source>
</evidence>
<gene>
    <name evidence="2" type="ORF">HC175_14035</name>
</gene>
<proteinExistence type="predicted"/>
<evidence type="ECO:0000259" key="1">
    <source>
        <dbReference type="Pfam" id="PF00535"/>
    </source>
</evidence>
<dbReference type="CDD" id="cd00761">
    <property type="entry name" value="Glyco_tranf_GTA_type"/>
    <property type="match status" value="1"/>
</dbReference>
<feature type="domain" description="Glycosyltransferase 2-like" evidence="1">
    <location>
        <begin position="4"/>
        <end position="145"/>
    </location>
</feature>
<dbReference type="Gene3D" id="3.90.550.10">
    <property type="entry name" value="Spore Coat Polysaccharide Biosynthesis Protein SpsA, Chain A"/>
    <property type="match status" value="1"/>
</dbReference>
<keyword evidence="3" id="KW-1185">Reference proteome</keyword>
<dbReference type="SUPFAM" id="SSF53448">
    <property type="entry name" value="Nucleotide-diphospho-sugar transferases"/>
    <property type="match status" value="1"/>
</dbReference>
<accession>A0ABX1D0L4</accession>
<name>A0ABX1D0L4_9FLAO</name>
<dbReference type="InterPro" id="IPR050834">
    <property type="entry name" value="Glycosyltransf_2"/>
</dbReference>
<reference evidence="2 3" key="1">
    <citation type="submission" date="2020-03" db="EMBL/GenBank/DDBJ databases">
        <title>Salinimicrobium sp. nov, isolated from SCS.</title>
        <authorList>
            <person name="Cao W.R."/>
        </authorList>
    </citation>
    <scope>NUCLEOTIDE SEQUENCE [LARGE SCALE GENOMIC DNA]</scope>
    <source>
        <strain evidence="3">J15B91</strain>
    </source>
</reference>
<dbReference type="PANTHER" id="PTHR43685:SF2">
    <property type="entry name" value="GLYCOSYLTRANSFERASE 2-LIKE DOMAIN-CONTAINING PROTEIN"/>
    <property type="match status" value="1"/>
</dbReference>
<dbReference type="Pfam" id="PF00535">
    <property type="entry name" value="Glycos_transf_2"/>
    <property type="match status" value="1"/>
</dbReference>
<dbReference type="PANTHER" id="PTHR43685">
    <property type="entry name" value="GLYCOSYLTRANSFERASE"/>
    <property type="match status" value="1"/>
</dbReference>
<dbReference type="Proteomes" id="UP000703674">
    <property type="component" value="Unassembled WGS sequence"/>
</dbReference>
<comment type="caution">
    <text evidence="2">The sequence shown here is derived from an EMBL/GenBank/DDBJ whole genome shotgun (WGS) entry which is preliminary data.</text>
</comment>
<dbReference type="EMBL" id="JAAVJR010000010">
    <property type="protein sequence ID" value="NJW54036.1"/>
    <property type="molecule type" value="Genomic_DNA"/>
</dbReference>
<organism evidence="2 3">
    <name type="scientific">Salinimicrobium oceani</name>
    <dbReference type="NCBI Taxonomy" id="2722702"/>
    <lineage>
        <taxon>Bacteria</taxon>
        <taxon>Pseudomonadati</taxon>
        <taxon>Bacteroidota</taxon>
        <taxon>Flavobacteriia</taxon>
        <taxon>Flavobacteriales</taxon>
        <taxon>Flavobacteriaceae</taxon>
        <taxon>Salinimicrobium</taxon>
    </lineage>
</organism>
<dbReference type="InterPro" id="IPR001173">
    <property type="entry name" value="Glyco_trans_2-like"/>
</dbReference>
<dbReference type="RefSeq" id="WP_168139122.1">
    <property type="nucleotide sequence ID" value="NZ_JAAVJR010000010.1"/>
</dbReference>